<protein>
    <recommendedName>
        <fullName evidence="4">ECM-binding protein homolog</fullName>
    </recommendedName>
</protein>
<proteinExistence type="predicted"/>
<accession>A0ABZ2RQ73</accession>
<evidence type="ECO:0000313" key="3">
    <source>
        <dbReference type="Proteomes" id="UP001477443"/>
    </source>
</evidence>
<feature type="coiled-coil region" evidence="1">
    <location>
        <begin position="700"/>
        <end position="745"/>
    </location>
</feature>
<feature type="coiled-coil region" evidence="1">
    <location>
        <begin position="486"/>
        <end position="524"/>
    </location>
</feature>
<feature type="coiled-coil region" evidence="1">
    <location>
        <begin position="21"/>
        <end position="55"/>
    </location>
</feature>
<feature type="coiled-coil region" evidence="1">
    <location>
        <begin position="571"/>
        <end position="601"/>
    </location>
</feature>
<dbReference type="PANTHER" id="PTHR23159:SF31">
    <property type="entry name" value="CENTROSOME-ASSOCIATED PROTEIN CEP250 ISOFORM X1"/>
    <property type="match status" value="1"/>
</dbReference>
<evidence type="ECO:0000313" key="2">
    <source>
        <dbReference type="EMBL" id="WXL29205.1"/>
    </source>
</evidence>
<feature type="coiled-coil region" evidence="1">
    <location>
        <begin position="161"/>
        <end position="334"/>
    </location>
</feature>
<dbReference type="Proteomes" id="UP001477443">
    <property type="component" value="Chromosome"/>
</dbReference>
<dbReference type="RefSeq" id="WP_338822824.1">
    <property type="nucleotide sequence ID" value="NZ_CP148067.1"/>
</dbReference>
<dbReference type="Gene3D" id="1.10.287.1490">
    <property type="match status" value="1"/>
</dbReference>
<name>A0ABZ2RQ73_9BACT</name>
<keyword evidence="3" id="KW-1185">Reference proteome</keyword>
<gene>
    <name evidence="2" type="ORF">WG617_00955</name>
</gene>
<keyword evidence="1" id="KW-0175">Coiled coil</keyword>
<organism evidence="2 3">
    <name type="scientific">Mycoplasmopsis felifaucium</name>
    <dbReference type="NCBI Taxonomy" id="35768"/>
    <lineage>
        <taxon>Bacteria</taxon>
        <taxon>Bacillati</taxon>
        <taxon>Mycoplasmatota</taxon>
        <taxon>Mycoplasmoidales</taxon>
        <taxon>Metamycoplasmataceae</taxon>
        <taxon>Mycoplasmopsis</taxon>
    </lineage>
</organism>
<dbReference type="PANTHER" id="PTHR23159">
    <property type="entry name" value="CENTROSOMAL PROTEIN 2"/>
    <property type="match status" value="1"/>
</dbReference>
<feature type="coiled-coil region" evidence="1">
    <location>
        <begin position="392"/>
        <end position="444"/>
    </location>
</feature>
<sequence length="1196" mass="133358">MTPESNHEILKNALETAKLDKNNIDAKIAETNTAIKNYQAEIDKINNKIAELEASNANDKYTSLLNDLRNFVNDSSVKKIAANTIQKINDLTTEATNKLNSIDAWKNNADNLDAKITQANSLIAQNTDPAIADAIRELINAKDGANNSKITANATETQNQTNNLEQAIHAFNTKLNELNTNKQNAINEYNQAKSDLNTLKTQLETKQAENKADYSQLINKITNELANLNNLSTSNNDSEIKTTLNNAKAKLSDYTNESKEIENSYNRDNDALKTLINDAQAKYNENQNKAEISSQLQNLQSALTSANNAKDGAIASIKSELINLQEKLNSLESAALGLWEDKKVELDKIAAQKAEAQRLIDEYRPNLNYSDIVRELETALNNANSLNSNNSMSELENGLNTIKNAINKAQTDKNNEDAESRNALAAFDNKKTEAQNLVAELAKDPKFNNIKQTLENAISTQNQKAHETNALVANINQATTDLNSAIQSVKSQLDAYNAKKNDFVNQINAKRTELQNKLNSIANDNNYNEAKQIINSALSATNNLSNTSNYATLENAVQTLTTAVNNSTSKIDETRNKATALTNAINQLKTKKQELTNSNTNGTYNAIINDLQAKITSLESDKSAVTTIAKLQELTTKATQELNNANTWKTRADEFNTELNNASQLLNQNTDPQINSSIQTMQGAYNSALAKRGVASSNDLESAKNALTQAETAFRSAVNNLNQQKTSLINEFNAKTEEIKNLLNKPEYSTNRSDYAPIQTEITAWLADTTNNKPTLTTANTYAQIQEKLNKAKEFLNNETTKANQLKQALTTLDATISRGTTLYEQHKTDVDLQTEANQLKQAIDSAKTAKGKPITDVQNANNNVTQKINALETKIQQNNAEKQRLSNRIQELVNQMNDLKNKFTTDVNYKSKTNIVNELDTALSENIQANQTYTISGLNSRISAMESAINSANTEKQKIDHEFNVAKTNYVAQNKKVEALISEVLTHPIISKWMPERLWKTYNDEKAKVDASHELISTLNSSAKVVEAKYNEMAKVYLDEIKRPLAFKVGESRKLLENTDDPFFANIKNTFESKVNDMQYLSGPYNTDINNISYVKQQTTEFNNIFEQFNLKKQEYNALVQQKQQEIAALLPEAKKFIDDKSQVYEYSRIMNDLKSSYEKSNSESSSNSLQTLSTNYDSLKKWTDAAKQIQAQGY</sequence>
<evidence type="ECO:0008006" key="4">
    <source>
        <dbReference type="Google" id="ProtNLM"/>
    </source>
</evidence>
<evidence type="ECO:0000256" key="1">
    <source>
        <dbReference type="SAM" id="Coils"/>
    </source>
</evidence>
<dbReference type="EMBL" id="CP148067">
    <property type="protein sequence ID" value="WXL29205.1"/>
    <property type="molecule type" value="Genomic_DNA"/>
</dbReference>
<feature type="coiled-coil region" evidence="1">
    <location>
        <begin position="855"/>
        <end position="903"/>
    </location>
</feature>
<reference evidence="2" key="1">
    <citation type="submission" date="2024-03" db="EMBL/GenBank/DDBJ databases">
        <title>Complete genome sequence of Mycoplasma felifaucium Z921 isolated from the trachea of a cheetah.</title>
        <authorList>
            <person name="Spergser J."/>
        </authorList>
    </citation>
    <scope>NUCLEOTIDE SEQUENCE [LARGE SCALE GENOMIC DNA]</scope>
    <source>
        <strain evidence="2">Z921</strain>
    </source>
</reference>